<evidence type="ECO:0000259" key="1">
    <source>
        <dbReference type="Pfam" id="PF01636"/>
    </source>
</evidence>
<dbReference type="RefSeq" id="WP_187748302.1">
    <property type="nucleotide sequence ID" value="NZ_CP060828.1"/>
</dbReference>
<evidence type="ECO:0000313" key="2">
    <source>
        <dbReference type="EMBL" id="QNP71331.1"/>
    </source>
</evidence>
<protein>
    <submittedName>
        <fullName evidence="2">Aminoglycoside phosphotransferase family protein</fullName>
    </submittedName>
</protein>
<name>A0A7H0IEW5_9ACTN</name>
<accession>A0A7H0IEW5</accession>
<keyword evidence="2" id="KW-0808">Transferase</keyword>
<dbReference type="Gene3D" id="3.90.1200.10">
    <property type="match status" value="2"/>
</dbReference>
<dbReference type="SUPFAM" id="SSF56112">
    <property type="entry name" value="Protein kinase-like (PK-like)"/>
    <property type="match status" value="2"/>
</dbReference>
<feature type="domain" description="Aminoglycoside phosphotransferase" evidence="1">
    <location>
        <begin position="409"/>
        <end position="631"/>
    </location>
</feature>
<sequence length="718" mass="80982">MIEPSAALSSFVEDARNKAPVASGHHNDNYVCKLPESLARRLGQEPGTTVLVRVRRRSALPVVIRTWQDEGAILKAVLPHLPHVPTCLLRAEDFSVHSYVNGVPLSTVCGNGKLVDSRLVSALTGLLTQMTRVRRTALPPLPSGWPTHGSDSQAFLKTLAREADRQVRMPNWREFGGLFSSLGVPEDALTRFAERVPAMARRPYSLLHTDLHRDNLILPYASQDGGLVSVDWELATFGDPLQDLATHLVRMRYPAQQWDEVIGSWESAMRGARPAAVTGFDTDLRHYLDFERAQSLYPDVMRAARWLEASFTQRDLDRATREVERALQTAERPLRLRGLPGREEIERALFRWHAARHGGDVNGRDWLGKAFDWRLDTERVPLTPEFGTDQVKAVLLAEGAAGADQVFKGASHLNTVVEVAGVGFPVVVRRQLPDVRRRERRPLYEHAVLRAIHESRVPVRAPRTLALGESYRDDPFAIHTYAGPDPERVPRHPVDGLRPYEADALVDQLCALTEVDWRSLDPGAEDRDFYGQLTESLVGLVWELPEETTQLAREVGLPDGHRLEELLLRHRVTRRAPSLLHGDLNPWNLVRRQDSAEFTIIDWELALVGDPLYDLVRHMHLTPTKQAIRERMFGRWEKRLGGERVVGWESDWLVYRWLEIVRSAYIDLDRLVSREALEAPNVRRAVDSYGETLKAALEVLGLPVPRAANPYLGLALAG</sequence>
<keyword evidence="3" id="KW-1185">Reference proteome</keyword>
<dbReference type="Proteomes" id="UP000516052">
    <property type="component" value="Chromosome"/>
</dbReference>
<dbReference type="InterPro" id="IPR011009">
    <property type="entry name" value="Kinase-like_dom_sf"/>
</dbReference>
<dbReference type="InterPro" id="IPR052077">
    <property type="entry name" value="CcrZ_PhaseVar_Mediator"/>
</dbReference>
<feature type="domain" description="Aminoglycoside phosphotransferase" evidence="1">
    <location>
        <begin position="20"/>
        <end position="263"/>
    </location>
</feature>
<evidence type="ECO:0000313" key="3">
    <source>
        <dbReference type="Proteomes" id="UP000516052"/>
    </source>
</evidence>
<organism evidence="2 3">
    <name type="scientific">Streptomyces roseirectus</name>
    <dbReference type="NCBI Taxonomy" id="2768066"/>
    <lineage>
        <taxon>Bacteria</taxon>
        <taxon>Bacillati</taxon>
        <taxon>Actinomycetota</taxon>
        <taxon>Actinomycetes</taxon>
        <taxon>Kitasatosporales</taxon>
        <taxon>Streptomycetaceae</taxon>
        <taxon>Streptomyces</taxon>
    </lineage>
</organism>
<dbReference type="KEGG" id="sroi:IAG44_19095"/>
<dbReference type="GO" id="GO:0016740">
    <property type="term" value="F:transferase activity"/>
    <property type="evidence" value="ECO:0007669"/>
    <property type="project" value="UniProtKB-KW"/>
</dbReference>
<proteinExistence type="predicted"/>
<reference evidence="2 3" key="1">
    <citation type="submission" date="2020-08" db="EMBL/GenBank/DDBJ databases">
        <title>A novel species.</title>
        <authorList>
            <person name="Gao J."/>
        </authorList>
    </citation>
    <scope>NUCLEOTIDE SEQUENCE [LARGE SCALE GENOMIC DNA]</scope>
    <source>
        <strain evidence="2 3">CRXT-G-22</strain>
    </source>
</reference>
<dbReference type="PANTHER" id="PTHR40086:SF1">
    <property type="entry name" value="CELL CYCLE REGULATOR CCRZ"/>
    <property type="match status" value="1"/>
</dbReference>
<dbReference type="PANTHER" id="PTHR40086">
    <property type="entry name" value="PHOSPHOTRANSFERASE YTMP-RELATED"/>
    <property type="match status" value="1"/>
</dbReference>
<dbReference type="InterPro" id="IPR002575">
    <property type="entry name" value="Aminoglycoside_PTrfase"/>
</dbReference>
<dbReference type="AlphaFoldDB" id="A0A7H0IEW5"/>
<gene>
    <name evidence="2" type="ORF">IAG44_19095</name>
</gene>
<dbReference type="Pfam" id="PF01636">
    <property type="entry name" value="APH"/>
    <property type="match status" value="2"/>
</dbReference>
<dbReference type="EMBL" id="CP060828">
    <property type="protein sequence ID" value="QNP71331.1"/>
    <property type="molecule type" value="Genomic_DNA"/>
</dbReference>